<dbReference type="OrthoDB" id="5120525at2"/>
<keyword evidence="3" id="KW-0288">FMN</keyword>
<comment type="cofactor">
    <cofactor evidence="1">
        <name>FMN</name>
        <dbReference type="ChEBI" id="CHEBI:58210"/>
    </cofactor>
</comment>
<evidence type="ECO:0000256" key="3">
    <source>
        <dbReference type="ARBA" id="ARBA00022643"/>
    </source>
</evidence>
<organism evidence="6 7">
    <name type="scientific">Roseicella frigidaeris</name>
    <dbReference type="NCBI Taxonomy" id="2230885"/>
    <lineage>
        <taxon>Bacteria</taxon>
        <taxon>Pseudomonadati</taxon>
        <taxon>Pseudomonadota</taxon>
        <taxon>Alphaproteobacteria</taxon>
        <taxon>Acetobacterales</taxon>
        <taxon>Roseomonadaceae</taxon>
        <taxon>Roseicella</taxon>
    </lineage>
</organism>
<evidence type="ECO:0000259" key="5">
    <source>
        <dbReference type="Pfam" id="PF12766"/>
    </source>
</evidence>
<evidence type="ECO:0000256" key="1">
    <source>
        <dbReference type="ARBA" id="ARBA00001917"/>
    </source>
</evidence>
<dbReference type="InterPro" id="IPR024624">
    <property type="entry name" value="Pyridox_Oxase_Alr4036_FMN-bd"/>
</dbReference>
<dbReference type="GO" id="GO:0004733">
    <property type="term" value="F:pyridoxamine phosphate oxidase activity"/>
    <property type="evidence" value="ECO:0007669"/>
    <property type="project" value="InterPro"/>
</dbReference>
<dbReference type="EMBL" id="QLIX01000009">
    <property type="protein sequence ID" value="RAI58377.1"/>
    <property type="molecule type" value="Genomic_DNA"/>
</dbReference>
<dbReference type="InterPro" id="IPR012349">
    <property type="entry name" value="Split_barrel_FMN-bd"/>
</dbReference>
<dbReference type="GO" id="GO:0008615">
    <property type="term" value="P:pyridoxine biosynthetic process"/>
    <property type="evidence" value="ECO:0007669"/>
    <property type="project" value="InterPro"/>
</dbReference>
<feature type="domain" description="Pyridoxamine 5'-phosphate oxidase Alr4036 family FMN-binding" evidence="5">
    <location>
        <begin position="34"/>
        <end position="111"/>
    </location>
</feature>
<protein>
    <submittedName>
        <fullName evidence="6">Pyridoxamine 5'-phosphate oxidase</fullName>
    </submittedName>
</protein>
<gene>
    <name evidence="6" type="ORF">DOO78_13545</name>
</gene>
<keyword evidence="2" id="KW-0285">Flavoprotein</keyword>
<dbReference type="RefSeq" id="WP_111470333.1">
    <property type="nucleotide sequence ID" value="NZ_QLIX01000009.1"/>
</dbReference>
<proteinExistence type="predicted"/>
<reference evidence="7" key="1">
    <citation type="submission" date="2018-06" db="EMBL/GenBank/DDBJ databases">
        <authorList>
            <person name="Khan S.A."/>
        </authorList>
    </citation>
    <scope>NUCLEOTIDE SEQUENCE [LARGE SCALE GENOMIC DNA]</scope>
    <source>
        <strain evidence="7">DB-1506</strain>
    </source>
</reference>
<dbReference type="Pfam" id="PF12766">
    <property type="entry name" value="Pyridox_oxase_2"/>
    <property type="match status" value="1"/>
</dbReference>
<sequence length="199" mass="21000">MPHSPPAPSAPPLPDTLAGLRAEAFRRLACGVEDRGSPFRTPTLATIGLDGAPAQRSLVLRAVDAAARRLALHTDRRSAKCAELAADSRAALHIHDPAAGIQLRLSGRAALHVGDAAAEAAWAACPPASRLSYAALSGPGRPVAAPPPAPDDAAGAAAQFALIRFTFDRMEWLDLRRAGHRRARFLWTADGLHETWLVP</sequence>
<dbReference type="Proteomes" id="UP000249065">
    <property type="component" value="Unassembled WGS sequence"/>
</dbReference>
<keyword evidence="7" id="KW-1185">Reference proteome</keyword>
<dbReference type="Gene3D" id="2.30.110.10">
    <property type="entry name" value="Electron Transport, Fmn-binding Protein, Chain A"/>
    <property type="match status" value="1"/>
</dbReference>
<dbReference type="GO" id="GO:0010181">
    <property type="term" value="F:FMN binding"/>
    <property type="evidence" value="ECO:0007669"/>
    <property type="project" value="InterPro"/>
</dbReference>
<dbReference type="AlphaFoldDB" id="A0A327M7C7"/>
<name>A0A327M7C7_9PROT</name>
<evidence type="ECO:0000313" key="6">
    <source>
        <dbReference type="EMBL" id="RAI58377.1"/>
    </source>
</evidence>
<evidence type="ECO:0000313" key="7">
    <source>
        <dbReference type="Proteomes" id="UP000249065"/>
    </source>
</evidence>
<evidence type="ECO:0000256" key="2">
    <source>
        <dbReference type="ARBA" id="ARBA00022630"/>
    </source>
</evidence>
<dbReference type="InterPro" id="IPR000659">
    <property type="entry name" value="Pyridox_Oxase"/>
</dbReference>
<dbReference type="PANTHER" id="PTHR10851">
    <property type="entry name" value="PYRIDOXINE-5-PHOSPHATE OXIDASE"/>
    <property type="match status" value="1"/>
</dbReference>
<keyword evidence="4" id="KW-0560">Oxidoreductase</keyword>
<dbReference type="PANTHER" id="PTHR10851:SF3">
    <property type="entry name" value="PYRIDOXINE_PYRIDOXAMINE 5'-PHOSPHATE OXIDASE 2"/>
    <property type="match status" value="1"/>
</dbReference>
<comment type="caution">
    <text evidence="6">The sequence shown here is derived from an EMBL/GenBank/DDBJ whole genome shotgun (WGS) entry which is preliminary data.</text>
</comment>
<accession>A0A327M7C7</accession>
<dbReference type="SUPFAM" id="SSF50475">
    <property type="entry name" value="FMN-binding split barrel"/>
    <property type="match status" value="1"/>
</dbReference>
<evidence type="ECO:0000256" key="4">
    <source>
        <dbReference type="ARBA" id="ARBA00023002"/>
    </source>
</evidence>